<comment type="caution">
    <text evidence="2">The sequence shown here is derived from an EMBL/GenBank/DDBJ whole genome shotgun (WGS) entry which is preliminary data.</text>
</comment>
<protein>
    <submittedName>
        <fullName evidence="2">Uncharacterized protein</fullName>
    </submittedName>
</protein>
<name>A0A3S5C1Y3_9PLAT</name>
<feature type="compositionally biased region" description="Polar residues" evidence="1">
    <location>
        <begin position="57"/>
        <end position="69"/>
    </location>
</feature>
<accession>A0A3S5C1Y3</accession>
<dbReference type="Proteomes" id="UP000784294">
    <property type="component" value="Unassembled WGS sequence"/>
</dbReference>
<dbReference type="AlphaFoldDB" id="A0A3S5C1Y3"/>
<evidence type="ECO:0000313" key="2">
    <source>
        <dbReference type="EMBL" id="VEL30109.1"/>
    </source>
</evidence>
<evidence type="ECO:0000256" key="1">
    <source>
        <dbReference type="SAM" id="MobiDB-lite"/>
    </source>
</evidence>
<organism evidence="2 3">
    <name type="scientific">Protopolystoma xenopodis</name>
    <dbReference type="NCBI Taxonomy" id="117903"/>
    <lineage>
        <taxon>Eukaryota</taxon>
        <taxon>Metazoa</taxon>
        <taxon>Spiralia</taxon>
        <taxon>Lophotrochozoa</taxon>
        <taxon>Platyhelminthes</taxon>
        <taxon>Monogenea</taxon>
        <taxon>Polyopisthocotylea</taxon>
        <taxon>Polystomatidea</taxon>
        <taxon>Polystomatidae</taxon>
        <taxon>Protopolystoma</taxon>
    </lineage>
</organism>
<feature type="region of interest" description="Disordered" evidence="1">
    <location>
        <begin position="57"/>
        <end position="88"/>
    </location>
</feature>
<reference evidence="2" key="1">
    <citation type="submission" date="2018-11" db="EMBL/GenBank/DDBJ databases">
        <authorList>
            <consortium name="Pathogen Informatics"/>
        </authorList>
    </citation>
    <scope>NUCLEOTIDE SEQUENCE</scope>
</reference>
<sequence length="155" mass="15160">MDADSSSLFRLLHSSGAPSSAVAAVAAAAAAAVSAGLPLDSHLSAVSGMSARSAASSQIGGLGQRNPSTGGQGISGPSIGHGLSGQTLSSTSVASNGIMLPQSHSSCAVGSGSGGNTQQQQRQLVQMLMELQLKSQNSSNGLSNGLISAEDIVKK</sequence>
<dbReference type="EMBL" id="CAAALY010109473">
    <property type="protein sequence ID" value="VEL30109.1"/>
    <property type="molecule type" value="Genomic_DNA"/>
</dbReference>
<proteinExistence type="predicted"/>
<gene>
    <name evidence="2" type="ORF">PXEA_LOCUS23549</name>
</gene>
<keyword evidence="3" id="KW-1185">Reference proteome</keyword>
<evidence type="ECO:0000313" key="3">
    <source>
        <dbReference type="Proteomes" id="UP000784294"/>
    </source>
</evidence>